<name>A0A1I0H9K5_9PSED</name>
<dbReference type="InterPro" id="IPR021502">
    <property type="entry name" value="DUF3158"/>
</dbReference>
<dbReference type="Proteomes" id="UP000182332">
    <property type="component" value="Unassembled WGS sequence"/>
</dbReference>
<evidence type="ECO:0008006" key="3">
    <source>
        <dbReference type="Google" id="ProtNLM"/>
    </source>
</evidence>
<dbReference type="Pfam" id="PF11358">
    <property type="entry name" value="DUF3158"/>
    <property type="match status" value="1"/>
</dbReference>
<gene>
    <name evidence="1" type="ORF">SAMN05216197_12616</name>
</gene>
<dbReference type="RefSeq" id="WP_074891596.1">
    <property type="nucleotide sequence ID" value="NZ_FOHW01000026.1"/>
</dbReference>
<dbReference type="EMBL" id="FOHW01000026">
    <property type="protein sequence ID" value="SET80310.1"/>
    <property type="molecule type" value="Genomic_DNA"/>
</dbReference>
<sequence length="186" mass="20775">MGQTNSTAESLQQGAFRPLQQDAFQSLQHGASLKGLLKPFKGKGDLTQFADQCQALRAGLKDLAHGVVDQAKRHPFSLLPVRLIEQNTAVGTTFLRWQHISNRRMGVAIWADMIGASKTPESMLQDLYKMELQRILLNMQMSLMHSIAKQAAECAEKMGQAEATYHARLQQHTNPSHKQQPQGERT</sequence>
<evidence type="ECO:0000313" key="1">
    <source>
        <dbReference type="EMBL" id="SET80310.1"/>
    </source>
</evidence>
<accession>A0A1I0H9K5</accession>
<dbReference type="AlphaFoldDB" id="A0A1I0H9K5"/>
<proteinExistence type="predicted"/>
<protein>
    <recommendedName>
        <fullName evidence="3">Integrase</fullName>
    </recommendedName>
</protein>
<evidence type="ECO:0000313" key="2">
    <source>
        <dbReference type="Proteomes" id="UP000182332"/>
    </source>
</evidence>
<reference evidence="1 2" key="1">
    <citation type="submission" date="2016-10" db="EMBL/GenBank/DDBJ databases">
        <authorList>
            <person name="de Groot N.N."/>
        </authorList>
    </citation>
    <scope>NUCLEOTIDE SEQUENCE [LARGE SCALE GENOMIC DNA]</scope>
    <source>
        <strain evidence="1 2">DSM 11363</strain>
    </source>
</reference>
<organism evidence="1 2">
    <name type="scientific">Pseudomonas graminis</name>
    <dbReference type="NCBI Taxonomy" id="158627"/>
    <lineage>
        <taxon>Bacteria</taxon>
        <taxon>Pseudomonadati</taxon>
        <taxon>Pseudomonadota</taxon>
        <taxon>Gammaproteobacteria</taxon>
        <taxon>Pseudomonadales</taxon>
        <taxon>Pseudomonadaceae</taxon>
        <taxon>Pseudomonas</taxon>
    </lineage>
</organism>